<dbReference type="GO" id="GO:0003700">
    <property type="term" value="F:DNA-binding transcription factor activity"/>
    <property type="evidence" value="ECO:0007669"/>
    <property type="project" value="InterPro"/>
</dbReference>
<dbReference type="Proteomes" id="UP000503222">
    <property type="component" value="Chromosome"/>
</dbReference>
<keyword evidence="6" id="KW-1185">Reference proteome</keyword>
<dbReference type="InterPro" id="IPR000835">
    <property type="entry name" value="HTH_MarR-typ"/>
</dbReference>
<keyword evidence="2 5" id="KW-0238">DNA-binding</keyword>
<feature type="domain" description="HTH marR-type" evidence="4">
    <location>
        <begin position="13"/>
        <end position="149"/>
    </location>
</feature>
<proteinExistence type="predicted"/>
<dbReference type="PANTHER" id="PTHR42756">
    <property type="entry name" value="TRANSCRIPTIONAL REGULATOR, MARR"/>
    <property type="match status" value="1"/>
</dbReference>
<dbReference type="Gene3D" id="1.10.10.10">
    <property type="entry name" value="Winged helix-like DNA-binding domain superfamily/Winged helix DNA-binding domain"/>
    <property type="match status" value="1"/>
</dbReference>
<dbReference type="SMART" id="SM00347">
    <property type="entry name" value="HTH_MARR"/>
    <property type="match status" value="1"/>
</dbReference>
<evidence type="ECO:0000256" key="2">
    <source>
        <dbReference type="ARBA" id="ARBA00023125"/>
    </source>
</evidence>
<dbReference type="GO" id="GO:0003677">
    <property type="term" value="F:DNA binding"/>
    <property type="evidence" value="ECO:0007669"/>
    <property type="project" value="UniProtKB-KW"/>
</dbReference>
<organism evidence="5 6">
    <name type="scientific">Sphingomonas piscis</name>
    <dbReference type="NCBI Taxonomy" id="2714943"/>
    <lineage>
        <taxon>Bacteria</taxon>
        <taxon>Pseudomonadati</taxon>
        <taxon>Pseudomonadota</taxon>
        <taxon>Alphaproteobacteria</taxon>
        <taxon>Sphingomonadales</taxon>
        <taxon>Sphingomonadaceae</taxon>
        <taxon>Sphingomonas</taxon>
    </lineage>
</organism>
<evidence type="ECO:0000256" key="3">
    <source>
        <dbReference type="ARBA" id="ARBA00023163"/>
    </source>
</evidence>
<dbReference type="EMBL" id="CP049869">
    <property type="protein sequence ID" value="QIK77798.1"/>
    <property type="molecule type" value="Genomic_DNA"/>
</dbReference>
<evidence type="ECO:0000259" key="4">
    <source>
        <dbReference type="PROSITE" id="PS50995"/>
    </source>
</evidence>
<dbReference type="PANTHER" id="PTHR42756:SF1">
    <property type="entry name" value="TRANSCRIPTIONAL REPRESSOR OF EMRAB OPERON"/>
    <property type="match status" value="1"/>
</dbReference>
<protein>
    <submittedName>
        <fullName evidence="5">Winged helix DNA-binding protein</fullName>
    </submittedName>
</protein>
<dbReference type="SUPFAM" id="SSF46785">
    <property type="entry name" value="Winged helix' DNA-binding domain"/>
    <property type="match status" value="1"/>
</dbReference>
<dbReference type="AlphaFoldDB" id="A0A6G7YM32"/>
<sequence length="149" mass="16753">MQPRRARLPVEEGDDLGGVLGLRVRRAHGAIQRHFSEHFSDLELTQKQISVLWLVGDRSGAAQADLARALDMDRATTMALVHSLERRGLLGRTPSTTDRRRIAFALTEEGKTMLRRAKAAIGAHEDWLKSRFSKAELIQLEALLERIYG</sequence>
<keyword evidence="1" id="KW-0805">Transcription regulation</keyword>
<keyword evidence="3" id="KW-0804">Transcription</keyword>
<accession>A0A6G7YM32</accession>
<dbReference type="PROSITE" id="PS50995">
    <property type="entry name" value="HTH_MARR_2"/>
    <property type="match status" value="1"/>
</dbReference>
<evidence type="ECO:0000313" key="6">
    <source>
        <dbReference type="Proteomes" id="UP000503222"/>
    </source>
</evidence>
<gene>
    <name evidence="5" type="ORF">G7077_01580</name>
</gene>
<evidence type="ECO:0000256" key="1">
    <source>
        <dbReference type="ARBA" id="ARBA00023015"/>
    </source>
</evidence>
<dbReference type="InterPro" id="IPR036390">
    <property type="entry name" value="WH_DNA-bd_sf"/>
</dbReference>
<dbReference type="InterPro" id="IPR036388">
    <property type="entry name" value="WH-like_DNA-bd_sf"/>
</dbReference>
<dbReference type="PRINTS" id="PR00598">
    <property type="entry name" value="HTHMARR"/>
</dbReference>
<evidence type="ECO:0000313" key="5">
    <source>
        <dbReference type="EMBL" id="QIK77798.1"/>
    </source>
</evidence>
<name>A0A6G7YM32_9SPHN</name>
<dbReference type="KEGG" id="spii:G7077_01580"/>
<reference evidence="5 6" key="1">
    <citation type="submission" date="2020-03" db="EMBL/GenBank/DDBJ databases">
        <title>Sphingomonas sp. nov., isolated from fish.</title>
        <authorList>
            <person name="Hyun D.-W."/>
            <person name="Bae J.-W."/>
        </authorList>
    </citation>
    <scope>NUCLEOTIDE SEQUENCE [LARGE SCALE GENOMIC DNA]</scope>
    <source>
        <strain evidence="5 6">HDW15B</strain>
    </source>
</reference>
<dbReference type="Pfam" id="PF01047">
    <property type="entry name" value="MarR"/>
    <property type="match status" value="1"/>
</dbReference>